<evidence type="ECO:0000256" key="1">
    <source>
        <dbReference type="ARBA" id="ARBA00009481"/>
    </source>
</evidence>
<accession>A0A972GYI4</accession>
<evidence type="ECO:0000313" key="7">
    <source>
        <dbReference type="EMBL" id="NOU96528.1"/>
    </source>
</evidence>
<sequence length="619" mass="70287">MSKPTMMLFSHTYGSSFITGAERYVLMLAIEASEHFDCTLVVPESGILLTEAAQRGIHSIIHDIPIVRSMNDPEADLSPMMERKIKNHEHGGIMNLLHAHQPDIVLVNTCINPIPAIAAKTLGIPVVWCIAEKIAQHIHTRHSLELINRYSDWIIGMSDAALRPFRKAGFDKKLSLVPPTWHMEHLQPEDWPTYRFDKRSELQVEEGSRVIGYISSTLRPEKGIDHFVQMALSLCETVVDAHFLIVGNSTDSYYSTHCQRLIDQSGHASRFHRIPFESRIERFYPAMDLVVIPSLVDEGFGMPALEGLVFGKGVIAYRSGGLEEILRSTGNADWLVEKGDTAQLIVKAKEWLQNDTHRLRADNSHLQAAEAVFGLETHRSRLQRLLKELKEKISAAAEDKQSHKLPPLLMNAVYKGKATSTVFLLENGMKRPFASKRAFNFYKYRWSDVNLVTDAVLHRFPTGAPISTELPFHEHRPSVMMVKGRGPTVYLLVGEQRCPFSSMAAMRQRGLDPDRIVRVPDAELRMINVGEPLRQLHKEKQTLRRCKKKRRLSRGKLGCRTVAARKRKKCRCAPKRKRCGSTLRSKQAVSCKGRLRKTRRKRKRTGGTRGKRVSRRRAA</sequence>
<evidence type="ECO:0000256" key="4">
    <source>
        <dbReference type="SAM" id="Coils"/>
    </source>
</evidence>
<dbReference type="SUPFAM" id="SSF53756">
    <property type="entry name" value="UDP-Glycosyltransferase/glycogen phosphorylase"/>
    <property type="match status" value="1"/>
</dbReference>
<dbReference type="RefSeq" id="WP_171654762.1">
    <property type="nucleotide sequence ID" value="NZ_WHOD01000099.1"/>
</dbReference>
<reference evidence="7" key="1">
    <citation type="submission" date="2019-10" db="EMBL/GenBank/DDBJ databases">
        <title>Description of Paenibacillus glebae sp. nov.</title>
        <authorList>
            <person name="Carlier A."/>
            <person name="Qi S."/>
        </authorList>
    </citation>
    <scope>NUCLEOTIDE SEQUENCE</scope>
    <source>
        <strain evidence="7">LMG 31456</strain>
    </source>
</reference>
<evidence type="ECO:0000313" key="8">
    <source>
        <dbReference type="Proteomes" id="UP000641588"/>
    </source>
</evidence>
<dbReference type="PANTHER" id="PTHR12526:SF640">
    <property type="entry name" value="COLANIC ACID BIOSYNTHESIS GLYCOSYLTRANSFERASE WCAL-RELATED"/>
    <property type="match status" value="1"/>
</dbReference>
<protein>
    <submittedName>
        <fullName evidence="7">Glycosyltransferase</fullName>
    </submittedName>
</protein>
<dbReference type="Proteomes" id="UP000641588">
    <property type="component" value="Unassembled WGS sequence"/>
</dbReference>
<keyword evidence="2" id="KW-0328">Glycosyltransferase</keyword>
<dbReference type="EMBL" id="WHOD01000099">
    <property type="protein sequence ID" value="NOU96528.1"/>
    <property type="molecule type" value="Genomic_DNA"/>
</dbReference>
<evidence type="ECO:0000256" key="3">
    <source>
        <dbReference type="ARBA" id="ARBA00022679"/>
    </source>
</evidence>
<comment type="caution">
    <text evidence="7">The sequence shown here is derived from an EMBL/GenBank/DDBJ whole genome shotgun (WGS) entry which is preliminary data.</text>
</comment>
<proteinExistence type="inferred from homology"/>
<evidence type="ECO:0000256" key="2">
    <source>
        <dbReference type="ARBA" id="ARBA00022676"/>
    </source>
</evidence>
<keyword evidence="8" id="KW-1185">Reference proteome</keyword>
<dbReference type="Gene3D" id="3.40.50.2000">
    <property type="entry name" value="Glycogen Phosphorylase B"/>
    <property type="match status" value="2"/>
</dbReference>
<organism evidence="7 8">
    <name type="scientific">Paenibacillus foliorum</name>
    <dbReference type="NCBI Taxonomy" id="2654974"/>
    <lineage>
        <taxon>Bacteria</taxon>
        <taxon>Bacillati</taxon>
        <taxon>Bacillota</taxon>
        <taxon>Bacilli</taxon>
        <taxon>Bacillales</taxon>
        <taxon>Paenibacillaceae</taxon>
        <taxon>Paenibacillus</taxon>
    </lineage>
</organism>
<feature type="coiled-coil region" evidence="4">
    <location>
        <begin position="372"/>
        <end position="399"/>
    </location>
</feature>
<keyword evidence="4" id="KW-0175">Coiled coil</keyword>
<comment type="similarity">
    <text evidence="1">Belongs to the glycosyltransferase group 1 family. Glycosyltransferase 4 subfamily.</text>
</comment>
<dbReference type="InterPro" id="IPR001296">
    <property type="entry name" value="Glyco_trans_1"/>
</dbReference>
<evidence type="ECO:0000259" key="6">
    <source>
        <dbReference type="Pfam" id="PF00534"/>
    </source>
</evidence>
<name>A0A972GYI4_9BACL</name>
<feature type="compositionally biased region" description="Basic residues" evidence="5">
    <location>
        <begin position="593"/>
        <end position="619"/>
    </location>
</feature>
<evidence type="ECO:0000256" key="5">
    <source>
        <dbReference type="SAM" id="MobiDB-lite"/>
    </source>
</evidence>
<dbReference type="AlphaFoldDB" id="A0A972GYI4"/>
<dbReference type="PANTHER" id="PTHR12526">
    <property type="entry name" value="GLYCOSYLTRANSFERASE"/>
    <property type="match status" value="1"/>
</dbReference>
<feature type="domain" description="Glycosyl transferase family 1" evidence="6">
    <location>
        <begin position="198"/>
        <end position="361"/>
    </location>
</feature>
<dbReference type="GO" id="GO:0016757">
    <property type="term" value="F:glycosyltransferase activity"/>
    <property type="evidence" value="ECO:0007669"/>
    <property type="project" value="UniProtKB-KW"/>
</dbReference>
<gene>
    <name evidence="7" type="ORF">GC093_25395</name>
</gene>
<dbReference type="Pfam" id="PF00534">
    <property type="entry name" value="Glycos_transf_1"/>
    <property type="match status" value="1"/>
</dbReference>
<keyword evidence="3" id="KW-0808">Transferase</keyword>
<feature type="region of interest" description="Disordered" evidence="5">
    <location>
        <begin position="590"/>
        <end position="619"/>
    </location>
</feature>